<evidence type="ECO:0000313" key="19">
    <source>
        <dbReference type="RefSeq" id="XP_013170502.1"/>
    </source>
</evidence>
<keyword evidence="10" id="KW-1015">Disulfide bond</keyword>
<keyword evidence="7 17" id="KW-0378">Hydrolase</keyword>
<dbReference type="Proteomes" id="UP000694872">
    <property type="component" value="Unplaced"/>
</dbReference>
<dbReference type="FunFam" id="2.60.120.260:FF:000020">
    <property type="entry name" value="neuroendocrine convertase 2"/>
    <property type="match status" value="1"/>
</dbReference>
<dbReference type="RefSeq" id="XP_013170502.1">
    <property type="nucleotide sequence ID" value="XM_013315048.1"/>
</dbReference>
<dbReference type="SUPFAM" id="SSF52743">
    <property type="entry name" value="Subtilisin-like"/>
    <property type="match status" value="1"/>
</dbReference>
<keyword evidence="8 17" id="KW-0720">Serine protease</keyword>
<feature type="domain" description="P/Homo B" evidence="18">
    <location>
        <begin position="533"/>
        <end position="672"/>
    </location>
</feature>
<dbReference type="Gene3D" id="3.40.50.200">
    <property type="entry name" value="Peptidase S8/S53 domain"/>
    <property type="match status" value="1"/>
</dbReference>
<comment type="catalytic activity">
    <reaction evidence="12">
        <text>Release of protein hormones and neuropeptides from their precursors, generally by hydrolysis of -Lys-Arg-|- bonds.</text>
        <dbReference type="EC" id="3.4.21.94"/>
    </reaction>
</comment>
<evidence type="ECO:0000256" key="5">
    <source>
        <dbReference type="ARBA" id="ARBA00022685"/>
    </source>
</evidence>
<evidence type="ECO:0000256" key="11">
    <source>
        <dbReference type="ARBA" id="ARBA00023180"/>
    </source>
</evidence>
<dbReference type="InterPro" id="IPR023827">
    <property type="entry name" value="Peptidase_S8_Asp-AS"/>
</dbReference>
<evidence type="ECO:0000256" key="14">
    <source>
        <dbReference type="ARBA" id="ARBA00039626"/>
    </source>
</evidence>
<evidence type="ECO:0000256" key="8">
    <source>
        <dbReference type="ARBA" id="ARBA00022825"/>
    </source>
</evidence>
<gene>
    <name evidence="19" type="primary">LOC106119922</name>
</gene>
<keyword evidence="9" id="KW-0865">Zymogen</keyword>
<evidence type="ECO:0000256" key="7">
    <source>
        <dbReference type="ARBA" id="ARBA00022801"/>
    </source>
</evidence>
<dbReference type="InterPro" id="IPR023828">
    <property type="entry name" value="Peptidase_S8_Ser-AS"/>
</dbReference>
<dbReference type="GO" id="GO:0005615">
    <property type="term" value="C:extracellular space"/>
    <property type="evidence" value="ECO:0007669"/>
    <property type="project" value="TreeGrafter"/>
</dbReference>
<dbReference type="InterPro" id="IPR034182">
    <property type="entry name" value="Kexin/furin"/>
</dbReference>
<feature type="active site" description="Charge relay system" evidence="16 17">
    <location>
        <position position="238"/>
    </location>
</feature>
<reference evidence="19" key="1">
    <citation type="submission" date="2025-08" db="UniProtKB">
        <authorList>
            <consortium name="RefSeq"/>
        </authorList>
    </citation>
    <scope>IDENTIFICATION</scope>
</reference>
<dbReference type="SUPFAM" id="SSF49785">
    <property type="entry name" value="Galactose-binding domain-like"/>
    <property type="match status" value="1"/>
</dbReference>
<evidence type="ECO:0000256" key="15">
    <source>
        <dbReference type="ARBA" id="ARBA00042708"/>
    </source>
</evidence>
<dbReference type="PROSITE" id="PS00136">
    <property type="entry name" value="SUBTILASE_ASP"/>
    <property type="match status" value="1"/>
</dbReference>
<dbReference type="GO" id="GO:0016020">
    <property type="term" value="C:membrane"/>
    <property type="evidence" value="ECO:0007669"/>
    <property type="project" value="TreeGrafter"/>
</dbReference>
<dbReference type="SUPFAM" id="SSF54897">
    <property type="entry name" value="Protease propeptides/inhibitors"/>
    <property type="match status" value="1"/>
</dbReference>
<evidence type="ECO:0000256" key="10">
    <source>
        <dbReference type="ARBA" id="ARBA00023157"/>
    </source>
</evidence>
<dbReference type="EC" id="3.4.21.94" evidence="13"/>
<evidence type="ECO:0000256" key="13">
    <source>
        <dbReference type="ARBA" id="ARBA00039000"/>
    </source>
</evidence>
<dbReference type="PANTHER" id="PTHR42884:SF13">
    <property type="entry name" value="NEUROENDOCRINE CONVERTASE 2"/>
    <property type="match status" value="1"/>
</dbReference>
<dbReference type="AlphaFoldDB" id="A0AAJ6ZDR4"/>
<dbReference type="KEGG" id="pxu:106119922"/>
<dbReference type="GO" id="GO:0016486">
    <property type="term" value="P:peptide hormone processing"/>
    <property type="evidence" value="ECO:0007669"/>
    <property type="project" value="TreeGrafter"/>
</dbReference>
<dbReference type="GO" id="GO:0043005">
    <property type="term" value="C:neuron projection"/>
    <property type="evidence" value="ECO:0007669"/>
    <property type="project" value="TreeGrafter"/>
</dbReference>
<dbReference type="CDD" id="cd04059">
    <property type="entry name" value="Peptidases_S8_Protein_convertases_Kexins_Furin-like"/>
    <property type="match status" value="1"/>
</dbReference>
<sequence length="700" mass="76816">MMIILKECLNGKYETITTRWLNVGCFNSKQWSCRSFHNLWSLGEACAVARSIYGDVRDDEPQSGAAGQSANMWLQCLAATVLVASVSSVATREVFTNSFLVRFKRSLNHEEAHEVARNHGFDNLGPVLGSDTEWHFTHRGLPHARPRRSIAHARLLKQHPLVHTAVQQTGFKRVKRGFRLLRVPEPLPAAEPRDPYFPLQWYLKNTGQNGGKPKLDLNVEAAWAQGYTGVNVTTAIMDDGVDYMHPDLKYNYNAEASYDFSSNDPYPYPRYTDDWFNSHGTRCAGEVAAARDNGVCGVGVAYHSKVAGIRMLDQPYMTDLIEANSMGHEPHKIHIYSASWGPTDDGRTVDGPRNATMRAIVRGVNEGRNGLGNIYVWASGDGGEDDDCNCDGYAASMWTVSINSAINDGQNAHYDESCSSTLASTFSNGARDPSTGVATTDLYGKCTATHSGTSAAAPEAAGVFALALHANPSLTWRDIQHLTVLTSKRNSLYDAKGRFHWTMNGVGLEFNHLFGFGVLDAGAMTALAANWRSVPPRYHCEAGSVNTHTEIPQDGSVTLRIETAACAGSGSEVRYLEHVQAVVSANASRRGDLEFFLTSPMGTRSMILSRRSNDDDSRDGFTKWPFMTTHTWGEYPQGTWTLEARFNGGSGPSSASGWLRGWSLVLHGTRAPPYAQLQPEDPNSKLAVVKKAHEDNALNK</sequence>
<dbReference type="Pfam" id="PF01483">
    <property type="entry name" value="P_proprotein"/>
    <property type="match status" value="1"/>
</dbReference>
<dbReference type="InterPro" id="IPR000209">
    <property type="entry name" value="Peptidase_S8/S53_dom"/>
</dbReference>
<keyword evidence="6" id="KW-0732">Signal</keyword>
<dbReference type="PRINTS" id="PR00723">
    <property type="entry name" value="SUBTILISIN"/>
</dbReference>
<accession>A0AAJ6ZDR4</accession>
<evidence type="ECO:0000256" key="6">
    <source>
        <dbReference type="ARBA" id="ARBA00022729"/>
    </source>
</evidence>
<dbReference type="CTD" id="43215"/>
<dbReference type="GO" id="GO:0030537">
    <property type="term" value="P:larval behavior"/>
    <property type="evidence" value="ECO:0007669"/>
    <property type="project" value="UniProtKB-ARBA"/>
</dbReference>
<keyword evidence="11" id="KW-0325">Glycoprotein</keyword>
<dbReference type="Pfam" id="PF16470">
    <property type="entry name" value="S8_pro-domain"/>
    <property type="match status" value="1"/>
</dbReference>
<evidence type="ECO:0000256" key="9">
    <source>
        <dbReference type="ARBA" id="ARBA00023145"/>
    </source>
</evidence>
<keyword evidence="5" id="KW-0165">Cleavage on pair of basic residues</keyword>
<comment type="subcellular location">
    <subcellularLocation>
        <location evidence="1">Secreted</location>
    </subcellularLocation>
</comment>
<evidence type="ECO:0000256" key="1">
    <source>
        <dbReference type="ARBA" id="ARBA00004613"/>
    </source>
</evidence>
<evidence type="ECO:0000256" key="4">
    <source>
        <dbReference type="ARBA" id="ARBA00022670"/>
    </source>
</evidence>
<keyword evidence="3" id="KW-0964">Secreted</keyword>
<comment type="similarity">
    <text evidence="2">Belongs to the peptidase S8 family. Furin subfamily.</text>
</comment>
<dbReference type="InterPro" id="IPR032815">
    <property type="entry name" value="S8_pro-domain"/>
</dbReference>
<dbReference type="PROSITE" id="PS51892">
    <property type="entry name" value="SUBTILASE"/>
    <property type="match status" value="1"/>
</dbReference>
<name>A0AAJ6ZDR4_PAPXU</name>
<evidence type="ECO:0000256" key="2">
    <source>
        <dbReference type="ARBA" id="ARBA00005325"/>
    </source>
</evidence>
<dbReference type="FunFam" id="3.40.50.200:FF:000004">
    <property type="entry name" value="Proprotein convertase type 2"/>
    <property type="match status" value="1"/>
</dbReference>
<evidence type="ECO:0000256" key="17">
    <source>
        <dbReference type="PROSITE-ProRule" id="PRU01240"/>
    </source>
</evidence>
<dbReference type="PROSITE" id="PS51829">
    <property type="entry name" value="P_HOMO_B"/>
    <property type="match status" value="1"/>
</dbReference>
<dbReference type="InterPro" id="IPR038466">
    <property type="entry name" value="S8_pro-domain_sf"/>
</dbReference>
<keyword evidence="4 17" id="KW-0645">Protease</keyword>
<dbReference type="Gene3D" id="2.60.120.260">
    <property type="entry name" value="Galactose-binding domain-like"/>
    <property type="match status" value="1"/>
</dbReference>
<feature type="active site" description="Charge relay system" evidence="16 17">
    <location>
        <position position="279"/>
    </location>
</feature>
<dbReference type="FunFam" id="3.30.70.850:FF:000005">
    <property type="entry name" value="Neuroendocrine convertase"/>
    <property type="match status" value="1"/>
</dbReference>
<dbReference type="Pfam" id="PF00082">
    <property type="entry name" value="Peptidase_S8"/>
    <property type="match status" value="1"/>
</dbReference>
<dbReference type="PANTHER" id="PTHR42884">
    <property type="entry name" value="PROPROTEIN CONVERTASE SUBTILISIN/KEXIN-RELATED"/>
    <property type="match status" value="1"/>
</dbReference>
<dbReference type="PROSITE" id="PS00137">
    <property type="entry name" value="SUBTILASE_HIS"/>
    <property type="match status" value="1"/>
</dbReference>
<feature type="active site" description="Charge relay system" evidence="16 17">
    <location>
        <position position="454"/>
    </location>
</feature>
<dbReference type="InterPro" id="IPR015500">
    <property type="entry name" value="Peptidase_S8_subtilisin-rel"/>
</dbReference>
<dbReference type="GeneID" id="106119922"/>
<proteinExistence type="inferred from homology"/>
<dbReference type="InterPro" id="IPR002884">
    <property type="entry name" value="P_dom"/>
</dbReference>
<dbReference type="Gene3D" id="3.30.70.850">
    <property type="entry name" value="Peptidase S8, pro-domain"/>
    <property type="match status" value="1"/>
</dbReference>
<dbReference type="PROSITE" id="PS00138">
    <property type="entry name" value="SUBTILASE_SER"/>
    <property type="match status" value="1"/>
</dbReference>
<evidence type="ECO:0000256" key="12">
    <source>
        <dbReference type="ARBA" id="ARBA00036323"/>
    </source>
</evidence>
<dbReference type="InterPro" id="IPR036852">
    <property type="entry name" value="Peptidase_S8/S53_dom_sf"/>
</dbReference>
<evidence type="ECO:0000256" key="3">
    <source>
        <dbReference type="ARBA" id="ARBA00022525"/>
    </source>
</evidence>
<dbReference type="InterPro" id="IPR022398">
    <property type="entry name" value="Peptidase_S8_His-AS"/>
</dbReference>
<protein>
    <recommendedName>
        <fullName evidence="14">Neuroendocrine convertase 2</fullName>
        <ecNumber evidence="13">3.4.21.94</ecNumber>
    </recommendedName>
    <alternativeName>
        <fullName evidence="15">Prohormone convertase 2</fullName>
    </alternativeName>
</protein>
<dbReference type="InterPro" id="IPR008979">
    <property type="entry name" value="Galactose-bd-like_sf"/>
</dbReference>
<evidence type="ECO:0000259" key="18">
    <source>
        <dbReference type="PROSITE" id="PS51829"/>
    </source>
</evidence>
<organism evidence="19">
    <name type="scientific">Papilio xuthus</name>
    <name type="common">Asian swallowtail butterfly</name>
    <dbReference type="NCBI Taxonomy" id="66420"/>
    <lineage>
        <taxon>Eukaryota</taxon>
        <taxon>Metazoa</taxon>
        <taxon>Ecdysozoa</taxon>
        <taxon>Arthropoda</taxon>
        <taxon>Hexapoda</taxon>
        <taxon>Insecta</taxon>
        <taxon>Pterygota</taxon>
        <taxon>Neoptera</taxon>
        <taxon>Endopterygota</taxon>
        <taxon>Lepidoptera</taxon>
        <taxon>Glossata</taxon>
        <taxon>Ditrysia</taxon>
        <taxon>Papilionoidea</taxon>
        <taxon>Papilionidae</taxon>
        <taxon>Papilioninae</taxon>
        <taxon>Papilio</taxon>
    </lineage>
</organism>
<dbReference type="GO" id="GO:0004252">
    <property type="term" value="F:serine-type endopeptidase activity"/>
    <property type="evidence" value="ECO:0007669"/>
    <property type="project" value="UniProtKB-UniRule"/>
</dbReference>
<evidence type="ECO:0000256" key="16">
    <source>
        <dbReference type="PIRSR" id="PIRSR615500-1"/>
    </source>
</evidence>